<dbReference type="Gene3D" id="2.60.120.650">
    <property type="entry name" value="Cupin"/>
    <property type="match status" value="1"/>
</dbReference>
<name>A0A6A5VEB6_9PLEO</name>
<dbReference type="Proteomes" id="UP000800036">
    <property type="component" value="Unassembled WGS sequence"/>
</dbReference>
<gene>
    <name evidence="4" type="ORF">BU23DRAFT_73442</name>
</gene>
<dbReference type="PANTHER" id="PTHR10694:SF33">
    <property type="entry name" value="LYSINE-SPECIFIC DEMETHYLASE 5"/>
    <property type="match status" value="1"/>
</dbReference>
<keyword evidence="2" id="KW-0408">Iron</keyword>
<dbReference type="OrthoDB" id="1678912at2759"/>
<dbReference type="AlphaFoldDB" id="A0A6A5VEB6"/>
<keyword evidence="1" id="KW-0479">Metal-binding</keyword>
<dbReference type="GO" id="GO:0000785">
    <property type="term" value="C:chromatin"/>
    <property type="evidence" value="ECO:0007669"/>
    <property type="project" value="TreeGrafter"/>
</dbReference>
<accession>A0A6A5VEB6</accession>
<dbReference type="EMBL" id="ML976670">
    <property type="protein sequence ID" value="KAF1975425.1"/>
    <property type="molecule type" value="Genomic_DNA"/>
</dbReference>
<dbReference type="InterPro" id="IPR003347">
    <property type="entry name" value="JmjC_dom"/>
</dbReference>
<evidence type="ECO:0000256" key="2">
    <source>
        <dbReference type="ARBA" id="ARBA00023004"/>
    </source>
</evidence>
<dbReference type="GO" id="GO:0006355">
    <property type="term" value="P:regulation of DNA-templated transcription"/>
    <property type="evidence" value="ECO:0007669"/>
    <property type="project" value="TreeGrafter"/>
</dbReference>
<reference evidence="4" key="1">
    <citation type="journal article" date="2020" name="Stud. Mycol.">
        <title>101 Dothideomycetes genomes: a test case for predicting lifestyles and emergence of pathogens.</title>
        <authorList>
            <person name="Haridas S."/>
            <person name="Albert R."/>
            <person name="Binder M."/>
            <person name="Bloem J."/>
            <person name="Labutti K."/>
            <person name="Salamov A."/>
            <person name="Andreopoulos B."/>
            <person name="Baker S."/>
            <person name="Barry K."/>
            <person name="Bills G."/>
            <person name="Bluhm B."/>
            <person name="Cannon C."/>
            <person name="Castanera R."/>
            <person name="Culley D."/>
            <person name="Daum C."/>
            <person name="Ezra D."/>
            <person name="Gonzalez J."/>
            <person name="Henrissat B."/>
            <person name="Kuo A."/>
            <person name="Liang C."/>
            <person name="Lipzen A."/>
            <person name="Lutzoni F."/>
            <person name="Magnuson J."/>
            <person name="Mondo S."/>
            <person name="Nolan M."/>
            <person name="Ohm R."/>
            <person name="Pangilinan J."/>
            <person name="Park H.-J."/>
            <person name="Ramirez L."/>
            <person name="Alfaro M."/>
            <person name="Sun H."/>
            <person name="Tritt A."/>
            <person name="Yoshinaga Y."/>
            <person name="Zwiers L.-H."/>
            <person name="Turgeon B."/>
            <person name="Goodwin S."/>
            <person name="Spatafora J."/>
            <person name="Crous P."/>
            <person name="Grigoriev I."/>
        </authorList>
    </citation>
    <scope>NUCLEOTIDE SEQUENCE</scope>
    <source>
        <strain evidence="4">CBS 107.79</strain>
    </source>
</reference>
<proteinExistence type="predicted"/>
<feature type="domain" description="JmjC" evidence="3">
    <location>
        <begin position="1"/>
        <end position="164"/>
    </location>
</feature>
<dbReference type="GO" id="GO:0046872">
    <property type="term" value="F:metal ion binding"/>
    <property type="evidence" value="ECO:0007669"/>
    <property type="project" value="UniProtKB-KW"/>
</dbReference>
<keyword evidence="5" id="KW-1185">Reference proteome</keyword>
<dbReference type="SMART" id="SM00558">
    <property type="entry name" value="JmjC"/>
    <property type="match status" value="1"/>
</dbReference>
<dbReference type="GO" id="GO:0005634">
    <property type="term" value="C:nucleus"/>
    <property type="evidence" value="ECO:0007669"/>
    <property type="project" value="TreeGrafter"/>
</dbReference>
<sequence length="486" mass="55520">MSPEYVPLVDAGPRLRRRNNGNIPGVNTPFWYISQCDRTPATLHVKDGNLGSINLLLAGAPKLWLFIPKCEKTNIERRMKELYGPGRVPCSQEIRHYNAIISPALLEKWNITYYLDYYLPGEIIVTRQNTYHQVLNIGPNIAESVNIKFNNTPDMPAGYVWCKRGSGPAACGPHVLTASDFSSSYVEARSNMKRIRTGGTTPVPKTKKHKSRASTSLVPLNAGIAYGRFTNAHIYDRFATELGYQVDNPTIAFLTRLFFAIASPEAVNQLRQTCYLRQTGKDGHLFSKGETIIQAMEALDKIEEVVSSSSIIRRYHLLRLTERRTALVQQYKLNPAQHTRTRNGGGEKTQKVESLALQDLYYEAYNDRDPPPELQKKLKNRLYHGRNWASLAERYSVGILALLPTSRDTDLTNTQIERVKDRDFLVFLDILQQERGEFIQQMSTAVENVYVNILFNPEPVQCYQFEQVDQHILHNTLFDDRRLLQR</sequence>
<dbReference type="GO" id="GO:0034647">
    <property type="term" value="F:histone H3K4me/H3K4me2/H3K4me3 demethylase activity"/>
    <property type="evidence" value="ECO:0007669"/>
    <property type="project" value="TreeGrafter"/>
</dbReference>
<evidence type="ECO:0000256" key="1">
    <source>
        <dbReference type="ARBA" id="ARBA00022723"/>
    </source>
</evidence>
<dbReference type="PROSITE" id="PS51184">
    <property type="entry name" value="JMJC"/>
    <property type="match status" value="1"/>
</dbReference>
<evidence type="ECO:0000313" key="4">
    <source>
        <dbReference type="EMBL" id="KAF1975425.1"/>
    </source>
</evidence>
<dbReference type="PANTHER" id="PTHR10694">
    <property type="entry name" value="LYSINE-SPECIFIC DEMETHYLASE"/>
    <property type="match status" value="1"/>
</dbReference>
<dbReference type="SUPFAM" id="SSF51197">
    <property type="entry name" value="Clavaminate synthase-like"/>
    <property type="match status" value="1"/>
</dbReference>
<dbReference type="Pfam" id="PF02373">
    <property type="entry name" value="JmjC"/>
    <property type="match status" value="1"/>
</dbReference>
<evidence type="ECO:0000313" key="5">
    <source>
        <dbReference type="Proteomes" id="UP000800036"/>
    </source>
</evidence>
<organism evidence="4 5">
    <name type="scientific">Bimuria novae-zelandiae CBS 107.79</name>
    <dbReference type="NCBI Taxonomy" id="1447943"/>
    <lineage>
        <taxon>Eukaryota</taxon>
        <taxon>Fungi</taxon>
        <taxon>Dikarya</taxon>
        <taxon>Ascomycota</taxon>
        <taxon>Pezizomycotina</taxon>
        <taxon>Dothideomycetes</taxon>
        <taxon>Pleosporomycetidae</taxon>
        <taxon>Pleosporales</taxon>
        <taxon>Massarineae</taxon>
        <taxon>Didymosphaeriaceae</taxon>
        <taxon>Bimuria</taxon>
    </lineage>
</organism>
<evidence type="ECO:0000259" key="3">
    <source>
        <dbReference type="PROSITE" id="PS51184"/>
    </source>
</evidence>
<protein>
    <submittedName>
        <fullName evidence="4">JmjC-domain-containing protein</fullName>
    </submittedName>
</protein>